<dbReference type="AlphaFoldDB" id="A0A177JLN7"/>
<dbReference type="GO" id="GO:0008168">
    <property type="term" value="F:methyltransferase activity"/>
    <property type="evidence" value="ECO:0007669"/>
    <property type="project" value="InterPro"/>
</dbReference>
<dbReference type="InterPro" id="IPR000878">
    <property type="entry name" value="4pyrrol_Mease"/>
</dbReference>
<evidence type="ECO:0000259" key="1">
    <source>
        <dbReference type="Pfam" id="PF00590"/>
    </source>
</evidence>
<evidence type="ECO:0000313" key="2">
    <source>
        <dbReference type="EMBL" id="OAH42142.1"/>
    </source>
</evidence>
<gene>
    <name evidence="2" type="ORF">AX777_22095</name>
</gene>
<dbReference type="Pfam" id="PF00590">
    <property type="entry name" value="TP_methylase"/>
    <property type="match status" value="1"/>
</dbReference>
<dbReference type="InterPro" id="IPR014777">
    <property type="entry name" value="4pyrrole_Mease_sub1"/>
</dbReference>
<reference evidence="2 3" key="1">
    <citation type="submission" date="2016-02" db="EMBL/GenBank/DDBJ databases">
        <authorList>
            <person name="Wen L."/>
            <person name="He K."/>
            <person name="Yang H."/>
        </authorList>
    </citation>
    <scope>NUCLEOTIDE SEQUENCE [LARGE SCALE GENOMIC DNA]</scope>
    <source>
        <strain evidence="2 3">CD09_2</strain>
    </source>
</reference>
<name>A0A177JLN7_SPHYA</name>
<comment type="caution">
    <text evidence="2">The sequence shown here is derived from an EMBL/GenBank/DDBJ whole genome shotgun (WGS) entry which is preliminary data.</text>
</comment>
<dbReference type="SUPFAM" id="SSF53790">
    <property type="entry name" value="Tetrapyrrole methylase"/>
    <property type="match status" value="1"/>
</dbReference>
<dbReference type="EMBL" id="LSTR01000044">
    <property type="protein sequence ID" value="OAH42142.1"/>
    <property type="molecule type" value="Genomic_DNA"/>
</dbReference>
<dbReference type="Gene3D" id="3.40.1010.10">
    <property type="entry name" value="Cobalt-precorrin-4 Transmethylase, Domain 1"/>
    <property type="match status" value="1"/>
</dbReference>
<proteinExistence type="predicted"/>
<accession>A0A177JLN7</accession>
<feature type="domain" description="Tetrapyrrole methylase" evidence="1">
    <location>
        <begin position="2"/>
        <end position="106"/>
    </location>
</feature>
<organism evidence="2 3">
    <name type="scientific">Sphingobium yanoikuyae</name>
    <name type="common">Sphingomonas yanoikuyae</name>
    <dbReference type="NCBI Taxonomy" id="13690"/>
    <lineage>
        <taxon>Bacteria</taxon>
        <taxon>Pseudomonadati</taxon>
        <taxon>Pseudomonadota</taxon>
        <taxon>Alphaproteobacteria</taxon>
        <taxon>Sphingomonadales</taxon>
        <taxon>Sphingomonadaceae</taxon>
        <taxon>Sphingobium</taxon>
    </lineage>
</organism>
<evidence type="ECO:0000313" key="3">
    <source>
        <dbReference type="Proteomes" id="UP000077262"/>
    </source>
</evidence>
<protein>
    <recommendedName>
        <fullName evidence="1">Tetrapyrrole methylase domain-containing protein</fullName>
    </recommendedName>
</protein>
<dbReference type="Proteomes" id="UP000077262">
    <property type="component" value="Unassembled WGS sequence"/>
</dbReference>
<dbReference type="InterPro" id="IPR035996">
    <property type="entry name" value="4pyrrol_Methylase_sf"/>
</dbReference>
<sequence>MRQIEAADCVVYYADPNLEKVFDEAAVENRVTLDDLYPHGGVDDDSYQAVLDRIVRLLDKHDYVVFVQQGNPRLGVTLADMLQEASIAEGFDFDVFPGISSLDTLIIDTDRDPLEYGSVIIDANRLILFSHKICPEFDYYIYHICSVGTRKTNIDDPSADNAIGLLQEHLLGAYPPEHLCKIIESNGAGVGSASIVVEVAIRDLPSALDEVTFGTTLFIPSVGRPPVNQAVLDLMMAE</sequence>